<dbReference type="RefSeq" id="XP_001229125.1">
    <property type="nucleotide sequence ID" value="XM_001229124.1"/>
</dbReference>
<keyword evidence="3" id="KW-1185">Reference proteome</keyword>
<dbReference type="OrthoDB" id="10655331at2759"/>
<feature type="region of interest" description="Disordered" evidence="1">
    <location>
        <begin position="1"/>
        <end position="20"/>
    </location>
</feature>
<evidence type="ECO:0000313" key="2">
    <source>
        <dbReference type="EMBL" id="EAQ90674.1"/>
    </source>
</evidence>
<organism evidence="2 3">
    <name type="scientific">Chaetomium globosum (strain ATCC 6205 / CBS 148.51 / DSM 1962 / NBRC 6347 / NRRL 1970)</name>
    <name type="common">Soil fungus</name>
    <dbReference type="NCBI Taxonomy" id="306901"/>
    <lineage>
        <taxon>Eukaryota</taxon>
        <taxon>Fungi</taxon>
        <taxon>Dikarya</taxon>
        <taxon>Ascomycota</taxon>
        <taxon>Pezizomycotina</taxon>
        <taxon>Sordariomycetes</taxon>
        <taxon>Sordariomycetidae</taxon>
        <taxon>Sordariales</taxon>
        <taxon>Chaetomiaceae</taxon>
        <taxon>Chaetomium</taxon>
    </lineage>
</organism>
<evidence type="ECO:0000313" key="3">
    <source>
        <dbReference type="Proteomes" id="UP000001056"/>
    </source>
</evidence>
<gene>
    <name evidence="2" type="ORF">CHGG_02609</name>
</gene>
<dbReference type="EMBL" id="CH408030">
    <property type="protein sequence ID" value="EAQ90674.1"/>
    <property type="molecule type" value="Genomic_DNA"/>
</dbReference>
<proteinExistence type="predicted"/>
<dbReference type="VEuPathDB" id="FungiDB:CHGG_02609"/>
<protein>
    <submittedName>
        <fullName evidence="2">Uncharacterized protein</fullName>
    </submittedName>
</protein>
<reference evidence="3" key="1">
    <citation type="journal article" date="2015" name="Genome Announc.">
        <title>Draft genome sequence of the cellulolytic fungus Chaetomium globosum.</title>
        <authorList>
            <person name="Cuomo C.A."/>
            <person name="Untereiner W.A."/>
            <person name="Ma L.-J."/>
            <person name="Grabherr M."/>
            <person name="Birren B.W."/>
        </authorList>
    </citation>
    <scope>NUCLEOTIDE SEQUENCE [LARGE SCALE GENOMIC DNA]</scope>
    <source>
        <strain evidence="3">ATCC 6205 / CBS 148.51 / DSM 1962 / NBRC 6347 / NRRL 1970</strain>
    </source>
</reference>
<name>Q2HAZ5_CHAGB</name>
<dbReference type="GeneID" id="4389938"/>
<dbReference type="HOGENOM" id="CLU_1094159_0_0_1"/>
<dbReference type="AlphaFoldDB" id="Q2HAZ5"/>
<accession>Q2HAZ5</accession>
<evidence type="ECO:0000256" key="1">
    <source>
        <dbReference type="SAM" id="MobiDB-lite"/>
    </source>
</evidence>
<dbReference type="InParanoid" id="Q2HAZ5"/>
<sequence length="254" mass="27697">MSRRSAARVDARGVGSKYPGRQVNAGPVDFARDVGLVEPARGPLGGLLPSNSGGEGWGRWREHVTTPPGCTFDTHPRTKCLSISRIRIDVEEPGGLFSLRPLSDILHPWAMKVQSCRANNPALGAMLPGTMPPRLQVINMGQQNWCRTPLRQFQQQKQQREWYAVRLFSSSHLNRIEDGMQSTLASPRGPSEPDRVDPCGWLQRPIHLGSPSAECTFRGSPLTTAPSLSENGVWCPCTRPTEAGAGGEGLRPSS</sequence>
<dbReference type="Proteomes" id="UP000001056">
    <property type="component" value="Unassembled WGS sequence"/>
</dbReference>